<dbReference type="SMART" id="SM00287">
    <property type="entry name" value="SH3b"/>
    <property type="match status" value="1"/>
</dbReference>
<dbReference type="EMBL" id="QKMR01000008">
    <property type="protein sequence ID" value="PYG87976.1"/>
    <property type="molecule type" value="Genomic_DNA"/>
</dbReference>
<reference evidence="2 3" key="1">
    <citation type="submission" date="2018-06" db="EMBL/GenBank/DDBJ databases">
        <title>Genomic Encyclopedia of Type Strains, Phase I: the one thousand microbial genomes (KMG-I) project.</title>
        <authorList>
            <person name="Kyrpides N."/>
        </authorList>
    </citation>
    <scope>NUCLEOTIDE SEQUENCE [LARGE SCALE GENOMIC DNA]</scope>
    <source>
        <strain evidence="2 3">DSM 19573</strain>
    </source>
</reference>
<organism evidence="2 3">
    <name type="scientific">Ruminiclostridium sufflavum DSM 19573</name>
    <dbReference type="NCBI Taxonomy" id="1121337"/>
    <lineage>
        <taxon>Bacteria</taxon>
        <taxon>Bacillati</taxon>
        <taxon>Bacillota</taxon>
        <taxon>Clostridia</taxon>
        <taxon>Eubacteriales</taxon>
        <taxon>Oscillospiraceae</taxon>
        <taxon>Ruminiclostridium</taxon>
    </lineage>
</organism>
<dbReference type="PROSITE" id="PS51781">
    <property type="entry name" value="SH3B"/>
    <property type="match status" value="1"/>
</dbReference>
<dbReference type="Pfam" id="PF08239">
    <property type="entry name" value="SH3_3"/>
    <property type="match status" value="1"/>
</dbReference>
<evidence type="ECO:0000313" key="2">
    <source>
        <dbReference type="EMBL" id="PYG87976.1"/>
    </source>
</evidence>
<keyword evidence="3" id="KW-1185">Reference proteome</keyword>
<dbReference type="RefSeq" id="WP_110461726.1">
    <property type="nucleotide sequence ID" value="NZ_QKMR01000008.1"/>
</dbReference>
<dbReference type="InterPro" id="IPR035940">
    <property type="entry name" value="CAP_sf"/>
</dbReference>
<proteinExistence type="predicted"/>
<dbReference type="PANTHER" id="PTHR31157:SF1">
    <property type="entry name" value="SCP DOMAIN-CONTAINING PROTEIN"/>
    <property type="match status" value="1"/>
</dbReference>
<dbReference type="AlphaFoldDB" id="A0A318XMJ2"/>
<dbReference type="PANTHER" id="PTHR31157">
    <property type="entry name" value="SCP DOMAIN-CONTAINING PROTEIN"/>
    <property type="match status" value="1"/>
</dbReference>
<dbReference type="SUPFAM" id="SSF55797">
    <property type="entry name" value="PR-1-like"/>
    <property type="match status" value="1"/>
</dbReference>
<protein>
    <submittedName>
        <fullName evidence="2">Putative YkwD family protein</fullName>
    </submittedName>
</protein>
<dbReference type="CDD" id="cd05379">
    <property type="entry name" value="CAP_bacterial"/>
    <property type="match status" value="1"/>
</dbReference>
<dbReference type="Proteomes" id="UP000248132">
    <property type="component" value="Unassembled WGS sequence"/>
</dbReference>
<comment type="caution">
    <text evidence="2">The sequence shown here is derived from an EMBL/GenBank/DDBJ whole genome shotgun (WGS) entry which is preliminary data.</text>
</comment>
<evidence type="ECO:0000313" key="3">
    <source>
        <dbReference type="Proteomes" id="UP000248132"/>
    </source>
</evidence>
<dbReference type="Gene3D" id="2.30.30.40">
    <property type="entry name" value="SH3 Domains"/>
    <property type="match status" value="1"/>
</dbReference>
<dbReference type="InterPro" id="IPR003646">
    <property type="entry name" value="SH3-like_bac-type"/>
</dbReference>
<feature type="domain" description="SH3b" evidence="1">
    <location>
        <begin position="41"/>
        <end position="105"/>
    </location>
</feature>
<evidence type="ECO:0000259" key="1">
    <source>
        <dbReference type="PROSITE" id="PS51781"/>
    </source>
</evidence>
<gene>
    <name evidence="2" type="ORF">LY28_01686</name>
</gene>
<dbReference type="InterPro" id="IPR014044">
    <property type="entry name" value="CAP_dom"/>
</dbReference>
<dbReference type="Gene3D" id="3.40.33.10">
    <property type="entry name" value="CAP"/>
    <property type="match status" value="1"/>
</dbReference>
<accession>A0A318XMJ2</accession>
<sequence>MKRKKILLLVLAVLVVLFTVMPVGTNRFKVEASEAYQGMNSESGTVTAADVNLRTGPATTYDIICKLKKNLKVTIIGKMGDWYAVYISSSGNVGAISSQYVKVEKTNVADAGKATADVNKKAASAKTVKATAPTAAIVTKVKDISQEEQALLDFVNKERKGKGLKALEFDAELVKIARLKANDMKDNNYFSHTSKLYGSPFDMMKKYGIKFSAAGENIAGNQNFEKAVKAWLKDNENNLFNEKFTHTGIGVVDSPAYGKIFVQMFIKKA</sequence>
<name>A0A318XMJ2_9FIRM</name>
<dbReference type="Pfam" id="PF00188">
    <property type="entry name" value="CAP"/>
    <property type="match status" value="1"/>
</dbReference>
<dbReference type="OrthoDB" id="9783944at2"/>